<dbReference type="EMBL" id="JAIQCJ010001608">
    <property type="protein sequence ID" value="KAJ8788422.1"/>
    <property type="molecule type" value="Genomic_DNA"/>
</dbReference>
<evidence type="ECO:0000256" key="1">
    <source>
        <dbReference type="SAM" id="MobiDB-lite"/>
    </source>
</evidence>
<evidence type="ECO:0000313" key="2">
    <source>
        <dbReference type="EMBL" id="KAJ8788422.1"/>
    </source>
</evidence>
<feature type="compositionally biased region" description="Basic and acidic residues" evidence="1">
    <location>
        <begin position="9"/>
        <end position="30"/>
    </location>
</feature>
<proteinExistence type="predicted"/>
<keyword evidence="3" id="KW-1185">Reference proteome</keyword>
<organism evidence="2 3">
    <name type="scientific">Eschrichtius robustus</name>
    <name type="common">California gray whale</name>
    <name type="synonym">Eschrichtius gibbosus</name>
    <dbReference type="NCBI Taxonomy" id="9764"/>
    <lineage>
        <taxon>Eukaryota</taxon>
        <taxon>Metazoa</taxon>
        <taxon>Chordata</taxon>
        <taxon>Craniata</taxon>
        <taxon>Vertebrata</taxon>
        <taxon>Euteleostomi</taxon>
        <taxon>Mammalia</taxon>
        <taxon>Eutheria</taxon>
        <taxon>Laurasiatheria</taxon>
        <taxon>Artiodactyla</taxon>
        <taxon>Whippomorpha</taxon>
        <taxon>Cetacea</taxon>
        <taxon>Mysticeti</taxon>
        <taxon>Eschrichtiidae</taxon>
        <taxon>Eschrichtius</taxon>
    </lineage>
</organism>
<name>A0AB34HB48_ESCRO</name>
<accession>A0AB34HB48</accession>
<feature type="region of interest" description="Disordered" evidence="1">
    <location>
        <begin position="1"/>
        <end position="42"/>
    </location>
</feature>
<feature type="region of interest" description="Disordered" evidence="1">
    <location>
        <begin position="184"/>
        <end position="222"/>
    </location>
</feature>
<comment type="caution">
    <text evidence="2">The sequence shown here is derived from an EMBL/GenBank/DDBJ whole genome shotgun (WGS) entry which is preliminary data.</text>
</comment>
<gene>
    <name evidence="2" type="ORF">J1605_022480</name>
</gene>
<evidence type="ECO:0000313" key="3">
    <source>
        <dbReference type="Proteomes" id="UP001159641"/>
    </source>
</evidence>
<dbReference type="AlphaFoldDB" id="A0AB34HB48"/>
<reference evidence="2 3" key="1">
    <citation type="submission" date="2022-11" db="EMBL/GenBank/DDBJ databases">
        <title>Whole genome sequence of Eschrichtius robustus ER-17-0199.</title>
        <authorList>
            <person name="Bruniche-Olsen A."/>
            <person name="Black A.N."/>
            <person name="Fields C.J."/>
            <person name="Walden K."/>
            <person name="Dewoody J.A."/>
        </authorList>
    </citation>
    <scope>NUCLEOTIDE SEQUENCE [LARGE SCALE GENOMIC DNA]</scope>
    <source>
        <strain evidence="2">ER-17-0199</strain>
        <tissue evidence="2">Blubber</tissue>
    </source>
</reference>
<feature type="region of interest" description="Disordered" evidence="1">
    <location>
        <begin position="126"/>
        <end position="145"/>
    </location>
</feature>
<sequence length="222" mass="22990">MRRPAAAVARERGPERAPEPERERGAHTGLDRPASLSPGPQVFSSPAAVVSVALPLRSGMGGPLGGGGQGGVLGRALAVGLGIFLPWRKDPPGPRPGRCGRPYLGQLLVCPSPFGSFGGPVLGDGPSARPTDEEQPALWRTENCPPSSRCSEPLLPVAGRGTQVLDLVPGHPGSWLLPGELGLPLWPDEGGRADQETVSPGRSTAFPPKLRLQHGQSPHAPA</sequence>
<protein>
    <submittedName>
        <fullName evidence="2">Uncharacterized protein</fullName>
    </submittedName>
</protein>
<dbReference type="Proteomes" id="UP001159641">
    <property type="component" value="Unassembled WGS sequence"/>
</dbReference>